<keyword evidence="3" id="KW-1185">Reference proteome</keyword>
<dbReference type="InterPro" id="IPR029063">
    <property type="entry name" value="SAM-dependent_MTases_sf"/>
</dbReference>
<dbReference type="Pfam" id="PF08241">
    <property type="entry name" value="Methyltransf_11"/>
    <property type="match status" value="1"/>
</dbReference>
<comment type="caution">
    <text evidence="2">The sequence shown here is derived from an EMBL/GenBank/DDBJ whole genome shotgun (WGS) entry which is preliminary data.</text>
</comment>
<dbReference type="EMBL" id="SJFN01000015">
    <property type="protein sequence ID" value="TBW37441.1"/>
    <property type="molecule type" value="Genomic_DNA"/>
</dbReference>
<dbReference type="PANTHER" id="PTHR42912">
    <property type="entry name" value="METHYLTRANSFERASE"/>
    <property type="match status" value="1"/>
</dbReference>
<dbReference type="Gene3D" id="3.40.50.150">
    <property type="entry name" value="Vaccinia Virus protein VP39"/>
    <property type="match status" value="1"/>
</dbReference>
<reference evidence="2 3" key="1">
    <citation type="submission" date="2019-02" db="EMBL/GenBank/DDBJ databases">
        <title>Siculibacillus lacustris gen. nov., sp. nov., a new rosette-forming bacterium isolated from a freshwater crater lake (Lake St. Ana, Romania).</title>
        <authorList>
            <person name="Felfoldi T."/>
            <person name="Marton Z."/>
            <person name="Szabo A."/>
            <person name="Mentes A."/>
            <person name="Boka K."/>
            <person name="Marialigeti K."/>
            <person name="Mathe I."/>
            <person name="Koncz M."/>
            <person name="Schumann P."/>
            <person name="Toth E."/>
        </authorList>
    </citation>
    <scope>NUCLEOTIDE SEQUENCE [LARGE SCALE GENOMIC DNA]</scope>
    <source>
        <strain evidence="2 3">SA-279</strain>
    </source>
</reference>
<feature type="domain" description="Methyltransferase type 11" evidence="1">
    <location>
        <begin position="67"/>
        <end position="163"/>
    </location>
</feature>
<dbReference type="InterPro" id="IPR050508">
    <property type="entry name" value="Methyltransf_Superfamily"/>
</dbReference>
<dbReference type="PANTHER" id="PTHR42912:SF80">
    <property type="entry name" value="METHYLTRANSFERASE DOMAIN-CONTAINING PROTEIN"/>
    <property type="match status" value="1"/>
</dbReference>
<dbReference type="AlphaFoldDB" id="A0A4V2KTI8"/>
<protein>
    <submittedName>
        <fullName evidence="2">Class I SAM-dependent methyltransferase</fullName>
    </submittedName>
</protein>
<dbReference type="InterPro" id="IPR013216">
    <property type="entry name" value="Methyltransf_11"/>
</dbReference>
<dbReference type="SUPFAM" id="SSF53335">
    <property type="entry name" value="S-adenosyl-L-methionine-dependent methyltransferases"/>
    <property type="match status" value="1"/>
</dbReference>
<organism evidence="2 3">
    <name type="scientific">Siculibacillus lacustris</name>
    <dbReference type="NCBI Taxonomy" id="1549641"/>
    <lineage>
        <taxon>Bacteria</taxon>
        <taxon>Pseudomonadati</taxon>
        <taxon>Pseudomonadota</taxon>
        <taxon>Alphaproteobacteria</taxon>
        <taxon>Hyphomicrobiales</taxon>
        <taxon>Ancalomicrobiaceae</taxon>
        <taxon>Siculibacillus</taxon>
    </lineage>
</organism>
<dbReference type="OrthoDB" id="9777830at2"/>
<evidence type="ECO:0000259" key="1">
    <source>
        <dbReference type="Pfam" id="PF08241"/>
    </source>
</evidence>
<evidence type="ECO:0000313" key="2">
    <source>
        <dbReference type="EMBL" id="TBW37441.1"/>
    </source>
</evidence>
<keyword evidence="2" id="KW-0808">Transferase</keyword>
<dbReference type="CDD" id="cd02440">
    <property type="entry name" value="AdoMet_MTases"/>
    <property type="match status" value="1"/>
</dbReference>
<name>A0A4V2KTI8_9HYPH</name>
<dbReference type="GO" id="GO:0008757">
    <property type="term" value="F:S-adenosylmethionine-dependent methyltransferase activity"/>
    <property type="evidence" value="ECO:0007669"/>
    <property type="project" value="InterPro"/>
</dbReference>
<sequence>MDDEDRRRRHSGAAPVASASPPRLDEAAVLAAYSRWAPIYDWVFGRVFDAGRKAAVEIINRRRGALLEVGVGTGITLPRYAPHLTVTGIDLSPAMLAVARRRVEAGGIATVAALHEMDATCLGFADGSFETVAVMYTITVVPHPDAVMAEVERVTAPGGEAIIVSHFASESGWRRAIETALTPFTKKLGWRPDFPIDRILGRPGFELIETKRLGLFGIFTVARLRRKAD</sequence>
<keyword evidence="2" id="KW-0489">Methyltransferase</keyword>
<proteinExistence type="predicted"/>
<evidence type="ECO:0000313" key="3">
    <source>
        <dbReference type="Proteomes" id="UP000292781"/>
    </source>
</evidence>
<dbReference type="GO" id="GO:0032259">
    <property type="term" value="P:methylation"/>
    <property type="evidence" value="ECO:0007669"/>
    <property type="project" value="UniProtKB-KW"/>
</dbReference>
<gene>
    <name evidence="2" type="ORF">EYW49_11595</name>
</gene>
<dbReference type="Proteomes" id="UP000292781">
    <property type="component" value="Unassembled WGS sequence"/>
</dbReference>
<accession>A0A4V2KTI8</accession>